<keyword evidence="6" id="KW-1185">Reference proteome</keyword>
<dbReference type="InParanoid" id="F0ZZ95"/>
<dbReference type="eggNOG" id="ENOG502QPUB">
    <property type="taxonomic scope" value="Eukaryota"/>
</dbReference>
<dbReference type="InterPro" id="IPR036911">
    <property type="entry name" value="ICAT_sf"/>
</dbReference>
<evidence type="ECO:0000313" key="6">
    <source>
        <dbReference type="Proteomes" id="UP000001064"/>
    </source>
</evidence>
<dbReference type="AlphaFoldDB" id="F0ZZ95"/>
<dbReference type="VEuPathDB" id="AmoebaDB:DICPUDRAFT_157489"/>
<sequence length="193" mass="21714">MASRGQIETSKLKNNIEEQLNRLLAQLEDIEELKDDISQEEYDETKEDTLNQMKEFEQSLKKMMSGDMTLVSELGSLQLALQATISQAFKTPEVIKLFAKKDQGSLRTKLGNIQRDVKLGKVSKDEYIDQSVEILSALKKLGFAISPEEEHFLETHKSRLMSEFEKVSNSNVGQGTKENILSSAASQIKNASK</sequence>
<dbReference type="Pfam" id="PF06384">
    <property type="entry name" value="ICAT"/>
    <property type="match status" value="1"/>
</dbReference>
<dbReference type="GeneID" id="10508767"/>
<dbReference type="KEGG" id="dpp:DICPUDRAFT_157489"/>
<dbReference type="STRING" id="5786.F0ZZ95"/>
<dbReference type="InterPro" id="IPR009428">
    <property type="entry name" value="ICAT_dom"/>
</dbReference>
<dbReference type="Proteomes" id="UP000001064">
    <property type="component" value="Unassembled WGS sequence"/>
</dbReference>
<reference evidence="6" key="1">
    <citation type="journal article" date="2011" name="Genome Biol.">
        <title>Comparative genomics of the social amoebae Dictyostelium discoideum and Dictyostelium purpureum.</title>
        <authorList>
            <consortium name="US DOE Joint Genome Institute (JGI-PGF)"/>
            <person name="Sucgang R."/>
            <person name="Kuo A."/>
            <person name="Tian X."/>
            <person name="Salerno W."/>
            <person name="Parikh A."/>
            <person name="Feasley C.L."/>
            <person name="Dalin E."/>
            <person name="Tu H."/>
            <person name="Huang E."/>
            <person name="Barry K."/>
            <person name="Lindquist E."/>
            <person name="Shapiro H."/>
            <person name="Bruce D."/>
            <person name="Schmutz J."/>
            <person name="Salamov A."/>
            <person name="Fey P."/>
            <person name="Gaudet P."/>
            <person name="Anjard C."/>
            <person name="Babu M.M."/>
            <person name="Basu S."/>
            <person name="Bushmanova Y."/>
            <person name="van der Wel H."/>
            <person name="Katoh-Kurasawa M."/>
            <person name="Dinh C."/>
            <person name="Coutinho P.M."/>
            <person name="Saito T."/>
            <person name="Elias M."/>
            <person name="Schaap P."/>
            <person name="Kay R.R."/>
            <person name="Henrissat B."/>
            <person name="Eichinger L."/>
            <person name="Rivero F."/>
            <person name="Putnam N.H."/>
            <person name="West C.M."/>
            <person name="Loomis W.F."/>
            <person name="Chisholm R.L."/>
            <person name="Shaulsky G."/>
            <person name="Strassmann J.E."/>
            <person name="Queller D.C."/>
            <person name="Kuspa A."/>
            <person name="Grigoriev I.V."/>
        </authorList>
    </citation>
    <scope>NUCLEOTIDE SEQUENCE [LARGE SCALE GENOMIC DNA]</scope>
    <source>
        <strain evidence="6">QSDP1</strain>
    </source>
</reference>
<accession>F0ZZ95</accession>
<evidence type="ECO:0000313" key="5">
    <source>
        <dbReference type="EMBL" id="EGC30735.1"/>
    </source>
</evidence>
<evidence type="ECO:0000256" key="1">
    <source>
        <dbReference type="ARBA" id="ARBA00006505"/>
    </source>
</evidence>
<gene>
    <name evidence="5" type="ORF">DICPUDRAFT_157489</name>
</gene>
<evidence type="ECO:0000259" key="4">
    <source>
        <dbReference type="Pfam" id="PF06384"/>
    </source>
</evidence>
<dbReference type="OMA" id="TKMMAGN"/>
<dbReference type="FunCoup" id="F0ZZ95">
    <property type="interactions" value="7"/>
</dbReference>
<dbReference type="RefSeq" id="XP_003292746.1">
    <property type="nucleotide sequence ID" value="XM_003292698.1"/>
</dbReference>
<dbReference type="PANTHER" id="PTHR16505">
    <property type="entry name" value="PROTEIN LZIC"/>
    <property type="match status" value="1"/>
</dbReference>
<dbReference type="PANTHER" id="PTHR16505:SF8">
    <property type="entry name" value="PROTEIN LZIC"/>
    <property type="match status" value="1"/>
</dbReference>
<proteinExistence type="inferred from homology"/>
<dbReference type="OrthoDB" id="10262856at2759"/>
<dbReference type="GO" id="GO:0008013">
    <property type="term" value="F:beta-catenin binding"/>
    <property type="evidence" value="ECO:0007669"/>
    <property type="project" value="InterPro"/>
</dbReference>
<organism evidence="5 6">
    <name type="scientific">Dictyostelium purpureum</name>
    <name type="common">Slime mold</name>
    <dbReference type="NCBI Taxonomy" id="5786"/>
    <lineage>
        <taxon>Eukaryota</taxon>
        <taxon>Amoebozoa</taxon>
        <taxon>Evosea</taxon>
        <taxon>Eumycetozoa</taxon>
        <taxon>Dictyostelia</taxon>
        <taxon>Dictyosteliales</taxon>
        <taxon>Dictyosteliaceae</taxon>
        <taxon>Dictyostelium</taxon>
    </lineage>
</organism>
<feature type="coiled-coil region" evidence="2">
    <location>
        <begin position="13"/>
        <end position="59"/>
    </location>
</feature>
<name>F0ZZ95_DICPU</name>
<dbReference type="SUPFAM" id="SSF81730">
    <property type="entry name" value="beta-catenin-interacting protein ICAT"/>
    <property type="match status" value="1"/>
</dbReference>
<keyword evidence="2" id="KW-0175">Coiled coil</keyword>
<feature type="domain" description="Beta-catenin-interacting ICAT" evidence="4">
    <location>
        <begin position="113"/>
        <end position="191"/>
    </location>
</feature>
<feature type="region of interest" description="Disordered" evidence="3">
    <location>
        <begin position="168"/>
        <end position="193"/>
    </location>
</feature>
<dbReference type="InterPro" id="IPR040065">
    <property type="entry name" value="LZIC"/>
</dbReference>
<dbReference type="EMBL" id="GL871305">
    <property type="protein sequence ID" value="EGC30735.1"/>
    <property type="molecule type" value="Genomic_DNA"/>
</dbReference>
<dbReference type="Gene3D" id="1.10.10.490">
    <property type="entry name" value="Beta-catenin-interacting ICAT"/>
    <property type="match status" value="1"/>
</dbReference>
<protein>
    <recommendedName>
        <fullName evidence="4">Beta-catenin-interacting ICAT domain-containing protein</fullName>
    </recommendedName>
</protein>
<comment type="similarity">
    <text evidence="1">Belongs to the CTNNBIP1 family.</text>
</comment>
<evidence type="ECO:0000256" key="3">
    <source>
        <dbReference type="SAM" id="MobiDB-lite"/>
    </source>
</evidence>
<evidence type="ECO:0000256" key="2">
    <source>
        <dbReference type="SAM" id="Coils"/>
    </source>
</evidence>